<feature type="chain" id="PRO_5043876181" description="Secreted protein" evidence="1">
    <location>
        <begin position="23"/>
        <end position="82"/>
    </location>
</feature>
<feature type="signal peptide" evidence="1">
    <location>
        <begin position="1"/>
        <end position="22"/>
    </location>
</feature>
<dbReference type="Proteomes" id="UP001054945">
    <property type="component" value="Unassembled WGS sequence"/>
</dbReference>
<dbReference type="EMBL" id="BPLR01000840">
    <property type="protein sequence ID" value="GIY97820.1"/>
    <property type="molecule type" value="Genomic_DNA"/>
</dbReference>
<keyword evidence="1" id="KW-0732">Signal</keyword>
<proteinExistence type="predicted"/>
<evidence type="ECO:0000256" key="1">
    <source>
        <dbReference type="SAM" id="SignalP"/>
    </source>
</evidence>
<gene>
    <name evidence="2" type="ORF">CEXT_304991</name>
</gene>
<keyword evidence="3" id="KW-1185">Reference proteome</keyword>
<accession>A0AAV4XUH1</accession>
<comment type="caution">
    <text evidence="2">The sequence shown here is derived from an EMBL/GenBank/DDBJ whole genome shotgun (WGS) entry which is preliminary data.</text>
</comment>
<evidence type="ECO:0008006" key="4">
    <source>
        <dbReference type="Google" id="ProtNLM"/>
    </source>
</evidence>
<evidence type="ECO:0000313" key="2">
    <source>
        <dbReference type="EMBL" id="GIY97820.1"/>
    </source>
</evidence>
<sequence>MPMMISFVRSLNLLLLVYFSMEIPPFKPTLILNNSSALSSKDPPRPSSVLGEIISPCQSADPLTLHKSSIFCLPHHFGLAPR</sequence>
<reference evidence="2 3" key="1">
    <citation type="submission" date="2021-06" db="EMBL/GenBank/DDBJ databases">
        <title>Caerostris extrusa draft genome.</title>
        <authorList>
            <person name="Kono N."/>
            <person name="Arakawa K."/>
        </authorList>
    </citation>
    <scope>NUCLEOTIDE SEQUENCE [LARGE SCALE GENOMIC DNA]</scope>
</reference>
<dbReference type="AlphaFoldDB" id="A0AAV4XUH1"/>
<protein>
    <recommendedName>
        <fullName evidence="4">Secreted protein</fullName>
    </recommendedName>
</protein>
<organism evidence="2 3">
    <name type="scientific">Caerostris extrusa</name>
    <name type="common">Bark spider</name>
    <name type="synonym">Caerostris bankana</name>
    <dbReference type="NCBI Taxonomy" id="172846"/>
    <lineage>
        <taxon>Eukaryota</taxon>
        <taxon>Metazoa</taxon>
        <taxon>Ecdysozoa</taxon>
        <taxon>Arthropoda</taxon>
        <taxon>Chelicerata</taxon>
        <taxon>Arachnida</taxon>
        <taxon>Araneae</taxon>
        <taxon>Araneomorphae</taxon>
        <taxon>Entelegynae</taxon>
        <taxon>Araneoidea</taxon>
        <taxon>Araneidae</taxon>
        <taxon>Caerostris</taxon>
    </lineage>
</organism>
<name>A0AAV4XUH1_CAEEX</name>
<evidence type="ECO:0000313" key="3">
    <source>
        <dbReference type="Proteomes" id="UP001054945"/>
    </source>
</evidence>